<protein>
    <submittedName>
        <fullName evidence="1">Uncharacterized protein</fullName>
    </submittedName>
</protein>
<gene>
    <name evidence="1" type="ORF">BDR25DRAFT_208897</name>
</gene>
<evidence type="ECO:0000313" key="2">
    <source>
        <dbReference type="Proteomes" id="UP000799755"/>
    </source>
</evidence>
<evidence type="ECO:0000313" key="1">
    <source>
        <dbReference type="EMBL" id="KAF2477118.1"/>
    </source>
</evidence>
<accession>A0ACB6RCV5</accession>
<keyword evidence="2" id="KW-1185">Reference proteome</keyword>
<proteinExistence type="predicted"/>
<name>A0ACB6RCV5_9PLEO</name>
<organism evidence="1 2">
    <name type="scientific">Lindgomyces ingoldianus</name>
    <dbReference type="NCBI Taxonomy" id="673940"/>
    <lineage>
        <taxon>Eukaryota</taxon>
        <taxon>Fungi</taxon>
        <taxon>Dikarya</taxon>
        <taxon>Ascomycota</taxon>
        <taxon>Pezizomycotina</taxon>
        <taxon>Dothideomycetes</taxon>
        <taxon>Pleosporomycetidae</taxon>
        <taxon>Pleosporales</taxon>
        <taxon>Lindgomycetaceae</taxon>
        <taxon>Lindgomyces</taxon>
    </lineage>
</organism>
<reference evidence="1" key="1">
    <citation type="journal article" date="2020" name="Stud. Mycol.">
        <title>101 Dothideomycetes genomes: a test case for predicting lifestyles and emergence of pathogens.</title>
        <authorList>
            <person name="Haridas S."/>
            <person name="Albert R."/>
            <person name="Binder M."/>
            <person name="Bloem J."/>
            <person name="Labutti K."/>
            <person name="Salamov A."/>
            <person name="Andreopoulos B."/>
            <person name="Baker S."/>
            <person name="Barry K."/>
            <person name="Bills G."/>
            <person name="Bluhm B."/>
            <person name="Cannon C."/>
            <person name="Castanera R."/>
            <person name="Culley D."/>
            <person name="Daum C."/>
            <person name="Ezra D."/>
            <person name="Gonzalez J."/>
            <person name="Henrissat B."/>
            <person name="Kuo A."/>
            <person name="Liang C."/>
            <person name="Lipzen A."/>
            <person name="Lutzoni F."/>
            <person name="Magnuson J."/>
            <person name="Mondo S."/>
            <person name="Nolan M."/>
            <person name="Ohm R."/>
            <person name="Pangilinan J."/>
            <person name="Park H.-J."/>
            <person name="Ramirez L."/>
            <person name="Alfaro M."/>
            <person name="Sun H."/>
            <person name="Tritt A."/>
            <person name="Yoshinaga Y."/>
            <person name="Zwiers L.-H."/>
            <person name="Turgeon B."/>
            <person name="Goodwin S."/>
            <person name="Spatafora J."/>
            <person name="Crous P."/>
            <person name="Grigoriev I."/>
        </authorList>
    </citation>
    <scope>NUCLEOTIDE SEQUENCE</scope>
    <source>
        <strain evidence="1">ATCC 200398</strain>
    </source>
</reference>
<dbReference type="Proteomes" id="UP000799755">
    <property type="component" value="Unassembled WGS sequence"/>
</dbReference>
<dbReference type="EMBL" id="MU003493">
    <property type="protein sequence ID" value="KAF2477118.1"/>
    <property type="molecule type" value="Genomic_DNA"/>
</dbReference>
<sequence>CLSALEGHSGEVTSVAFSHDSARIASALGDSTVKIWDTHSGAYLSTLEVGGVLRDISFDATGLYLHTAGGTISLSATQLAPITTTAASQTLKYNSLALSSDGLWITPDSEKLEWLLFKYRPSASVVLRKIIGIGARTRRVWIYTILA</sequence>
<feature type="non-terminal residue" evidence="1">
    <location>
        <position position="1"/>
    </location>
</feature>
<comment type="caution">
    <text evidence="1">The sequence shown here is derived from an EMBL/GenBank/DDBJ whole genome shotgun (WGS) entry which is preliminary data.</text>
</comment>